<accession>A0ABS9EI52</accession>
<reference evidence="1" key="1">
    <citation type="submission" date="2022-01" db="EMBL/GenBank/DDBJ databases">
        <title>Gillisia lutea sp. nov., isolated from marine plastic residues from the Malvarosa beach (Valencia, Spain).</title>
        <authorList>
            <person name="Vidal-Verdu A."/>
            <person name="Molina-Menor E."/>
            <person name="Satari L."/>
            <person name="Pascual J."/>
            <person name="Pereto J."/>
            <person name="Porcar M."/>
        </authorList>
    </citation>
    <scope>NUCLEOTIDE SEQUENCE</scope>
    <source>
        <strain evidence="1">M10.2A</strain>
    </source>
</reference>
<evidence type="ECO:0000313" key="2">
    <source>
        <dbReference type="Proteomes" id="UP001179363"/>
    </source>
</evidence>
<dbReference type="RefSeq" id="WP_236134676.1">
    <property type="nucleotide sequence ID" value="NZ_JAKGTH010000011.1"/>
</dbReference>
<name>A0ABS9EI52_9FLAO</name>
<sequence length="253" mass="28914">MKSLFYWMLLVPLLVISQENQEYGVLENAMLTAAPAKIQQFESGIAAHNKKFHASGPYGARVYWISNGPNVGKYIWVMGPLTWSAFDSRPAAENGHDADWNMNVLPYILPESDQTYWKFESGLSNFSQGFTIKNLLVDMYDIKRFQKEKVMKMMEKIKKVMVEKFPEETYGMYTNILPSTKDGRDLAYVSFFEKSAWMGEDGKFPEKYNEVHGAGSFESFLKEWGEVSQGQQSELWIFRPDLSGLSGEVKAGN</sequence>
<dbReference type="Proteomes" id="UP001179363">
    <property type="component" value="Unassembled WGS sequence"/>
</dbReference>
<comment type="caution">
    <text evidence="1">The sequence shown here is derived from an EMBL/GenBank/DDBJ whole genome shotgun (WGS) entry which is preliminary data.</text>
</comment>
<organism evidence="1 2">
    <name type="scientific">Gillisia lutea</name>
    <dbReference type="NCBI Taxonomy" id="2909668"/>
    <lineage>
        <taxon>Bacteria</taxon>
        <taxon>Pseudomonadati</taxon>
        <taxon>Bacteroidota</taxon>
        <taxon>Flavobacteriia</taxon>
        <taxon>Flavobacteriales</taxon>
        <taxon>Flavobacteriaceae</taxon>
        <taxon>Gillisia</taxon>
    </lineage>
</organism>
<gene>
    <name evidence="1" type="ORF">L1I30_12730</name>
</gene>
<dbReference type="EMBL" id="JAKGTH010000011">
    <property type="protein sequence ID" value="MCF4102533.1"/>
    <property type="molecule type" value="Genomic_DNA"/>
</dbReference>
<keyword evidence="2" id="KW-1185">Reference proteome</keyword>
<evidence type="ECO:0000313" key="1">
    <source>
        <dbReference type="EMBL" id="MCF4102533.1"/>
    </source>
</evidence>
<proteinExistence type="predicted"/>
<protein>
    <submittedName>
        <fullName evidence="1">Uncharacterized protein</fullName>
    </submittedName>
</protein>